<evidence type="ECO:0000256" key="4">
    <source>
        <dbReference type="ARBA" id="ARBA00022825"/>
    </source>
</evidence>
<sequence>MATEAGGQSSPPPPPSAPTASTPAPSTPGVIGGASSTSSRSQRWQQSRVLGAAKTGWAWRRAILFGLGTTYAVVRWQSSRIKARKRDQIHDKTYLYWKIYDGGIVEAKSYGSNLNYLLNSSTGSPEEPQRVMTLFDVIRTIKLIEQDDRIRGIIADFSNISVPSVPAYNLGLAQLEEIQDALLELRCTKHERLGQEAWKTIAWSDTFTSQAQYLFASCFDEVYTQPTGEVPLVGMGTTLPFFGRLAKWLGVDVHAEARNEYKSFVQPYIDEKLTKPQKENQLELVNDLNDHLMTYIARNRFSTTLGLSGLEHVKKLSQEGPYSSTQATKVGLLNGTAYRQDVIDSIMDKDENGEVIEDPKRVKGFYHYSKIMERIVEKTVKDVMDVGVVYLMGTIGDTGEFGTAAVVRGLKEAGEDDSIGAVVLRIDSGGGGVVESDTIWAAVRDLREKYGKTVVASFGNASASGGYLVSTHADAILASPSTITGSIGVAALRPTFTQTFFDRIHITLDSIFLGSRTQDLTHKLEGAELKRWQAHVDEMYADFKNRVVEGRCVNPELIDLIAGGRVYAGLKAFELTAPKELIDKIRGWSKDDPKAAEVTSRLEEVSTIATATEEDKTTAGSNRATIMALPEDQETSPFAPPTTVVNEVVAEEVASLESAEVNALKALSSPEPISNPAPPTDAKSSPLSTVSGVYEITPGPFGRGLIDGLGGIRDSAIYACELFISNGMAAYQLENPGMSDKDALKSLLPEARPSWNEGTGEMVMSLDVRLKRFPVQKGFWQSVREASEKGDSFEVKQVGGWFKGVLVGWMMKALADGVSDELRELGLWEGSRQGTSGLGLGKTRMGGSRGIRAEWGGFNLR</sequence>
<comment type="similarity">
    <text evidence="1">Belongs to the peptidase S49 family.</text>
</comment>
<dbReference type="GO" id="GO:0006508">
    <property type="term" value="P:proteolysis"/>
    <property type="evidence" value="ECO:0007669"/>
    <property type="project" value="UniProtKB-KW"/>
</dbReference>
<keyword evidence="2" id="KW-0645">Protease</keyword>
<keyword evidence="4" id="KW-0720">Serine protease</keyword>
<dbReference type="Gene3D" id="3.90.226.10">
    <property type="entry name" value="2-enoyl-CoA Hydratase, Chain A, domain 1"/>
    <property type="match status" value="2"/>
</dbReference>
<protein>
    <submittedName>
        <fullName evidence="7">BQ2448_2197 protein</fullName>
    </submittedName>
</protein>
<dbReference type="STRING" id="269621.A0A238F7Q0"/>
<name>A0A238F7Q0_9BASI</name>
<dbReference type="AlphaFoldDB" id="A0A238F7Q0"/>
<feature type="domain" description="Peptidase S49" evidence="6">
    <location>
        <begin position="199"/>
        <end position="349"/>
    </location>
</feature>
<dbReference type="Pfam" id="PF01343">
    <property type="entry name" value="Peptidase_S49"/>
    <property type="match status" value="2"/>
</dbReference>
<keyword evidence="8" id="KW-1185">Reference proteome</keyword>
<accession>A0A238F7Q0</accession>
<dbReference type="InterPro" id="IPR002142">
    <property type="entry name" value="Peptidase_S49"/>
</dbReference>
<dbReference type="InterPro" id="IPR047272">
    <property type="entry name" value="S49_SppA_C"/>
</dbReference>
<dbReference type="OrthoDB" id="45421at2759"/>
<proteinExistence type="inferred from homology"/>
<evidence type="ECO:0000313" key="8">
    <source>
        <dbReference type="Proteomes" id="UP000198372"/>
    </source>
</evidence>
<dbReference type="EMBL" id="FMSP01000004">
    <property type="protein sequence ID" value="SCV69177.1"/>
    <property type="molecule type" value="Genomic_DNA"/>
</dbReference>
<dbReference type="Proteomes" id="UP000198372">
    <property type="component" value="Unassembled WGS sequence"/>
</dbReference>
<feature type="compositionally biased region" description="Low complexity" evidence="5">
    <location>
        <begin position="18"/>
        <end position="28"/>
    </location>
</feature>
<dbReference type="PANTHER" id="PTHR33209">
    <property type="entry name" value="PROTEASE 4"/>
    <property type="match status" value="1"/>
</dbReference>
<reference evidence="8" key="1">
    <citation type="submission" date="2016-09" db="EMBL/GenBank/DDBJ databases">
        <authorList>
            <person name="Jeantristanb JTB J.-T."/>
            <person name="Ricardo R."/>
        </authorList>
    </citation>
    <scope>NUCLEOTIDE SEQUENCE [LARGE SCALE GENOMIC DNA]</scope>
</reference>
<dbReference type="GO" id="GO:0008236">
    <property type="term" value="F:serine-type peptidase activity"/>
    <property type="evidence" value="ECO:0007669"/>
    <property type="project" value="UniProtKB-KW"/>
</dbReference>
<dbReference type="InterPro" id="IPR029045">
    <property type="entry name" value="ClpP/crotonase-like_dom_sf"/>
</dbReference>
<keyword evidence="3" id="KW-0378">Hydrolase</keyword>
<evidence type="ECO:0000313" key="7">
    <source>
        <dbReference type="EMBL" id="SCV69177.1"/>
    </source>
</evidence>
<evidence type="ECO:0000259" key="6">
    <source>
        <dbReference type="Pfam" id="PF01343"/>
    </source>
</evidence>
<evidence type="ECO:0000256" key="1">
    <source>
        <dbReference type="ARBA" id="ARBA00008683"/>
    </source>
</evidence>
<feature type="region of interest" description="Disordered" evidence="5">
    <location>
        <begin position="668"/>
        <end position="688"/>
    </location>
</feature>
<dbReference type="InterPro" id="IPR047217">
    <property type="entry name" value="S49_SppA_67K_type_N"/>
</dbReference>
<evidence type="ECO:0000256" key="3">
    <source>
        <dbReference type="ARBA" id="ARBA00022801"/>
    </source>
</evidence>
<feature type="region of interest" description="Disordered" evidence="5">
    <location>
        <begin position="1"/>
        <end position="43"/>
    </location>
</feature>
<gene>
    <name evidence="7" type="ORF">BQ2448_2197</name>
</gene>
<evidence type="ECO:0000256" key="5">
    <source>
        <dbReference type="SAM" id="MobiDB-lite"/>
    </source>
</evidence>
<dbReference type="CDD" id="cd07018">
    <property type="entry name" value="S49_SppA_67K_type"/>
    <property type="match status" value="1"/>
</dbReference>
<dbReference type="PANTHER" id="PTHR33209:SF1">
    <property type="entry name" value="PEPTIDASE S49 DOMAIN-CONTAINING PROTEIN"/>
    <property type="match status" value="1"/>
</dbReference>
<dbReference type="SUPFAM" id="SSF52096">
    <property type="entry name" value="ClpP/crotonase"/>
    <property type="match status" value="2"/>
</dbReference>
<organism evidence="7 8">
    <name type="scientific">Microbotryum intermedium</name>
    <dbReference type="NCBI Taxonomy" id="269621"/>
    <lineage>
        <taxon>Eukaryota</taxon>
        <taxon>Fungi</taxon>
        <taxon>Dikarya</taxon>
        <taxon>Basidiomycota</taxon>
        <taxon>Pucciniomycotina</taxon>
        <taxon>Microbotryomycetes</taxon>
        <taxon>Microbotryales</taxon>
        <taxon>Microbotryaceae</taxon>
        <taxon>Microbotryum</taxon>
    </lineage>
</organism>
<dbReference type="CDD" id="cd07023">
    <property type="entry name" value="S49_Sppa_N_C"/>
    <property type="match status" value="1"/>
</dbReference>
<evidence type="ECO:0000256" key="2">
    <source>
        <dbReference type="ARBA" id="ARBA00022670"/>
    </source>
</evidence>
<feature type="domain" description="Peptidase S49" evidence="6">
    <location>
        <begin position="449"/>
        <end position="589"/>
    </location>
</feature>